<name>A0ABU6RJY2_9FABA</name>
<sequence length="468" mass="51106">MQTINNKPRYDVIILGASGFTGKYVVREALKFLNVPSSPLKSIALAGRTQSKLSQALQWAIGPNKGPLPDIPILSADASDPSSLAAICSQTSLILNCVGPYRLHGEPIVAACAAAGCDYLDISGEPEFMERMEAKYHDRAAESGALVVSACGFDSVPAELGMMFNSRQWVEPAVVNNMEAYVSLESKKRIVLNFTTYESAVLSVANAKQLQELRRSRPKKTRLAIPGPSPCKEESTIQHHKKLGLWAVKLPSADATIVRRTLSTLTEKPAGLPGVNESADAVVKRKAFWSSVKPAHFGVKIGSKSLLGILRFVILENFVRFLRSTGFGRWLLLTFPSIFSLGCFRKKGPSEEEVEQASFKMWFVGKGFNNKSNTSQGNTKPDMEVITRISGPEIGYITTPIILIQCALIVLSQRNNLPKGVYPPGIVFGPTNLQEKLEKNGISFDVISKSSIFSNQFGSITWLAHLFA</sequence>
<gene>
    <name evidence="3" type="ORF">PIB30_057238</name>
</gene>
<keyword evidence="4" id="KW-1185">Reference proteome</keyword>
<protein>
    <recommendedName>
        <fullName evidence="2">Saccharopine dehydrogenase NADP binding domain-containing protein</fullName>
    </recommendedName>
</protein>
<evidence type="ECO:0000256" key="1">
    <source>
        <dbReference type="ARBA" id="ARBA00038048"/>
    </source>
</evidence>
<evidence type="ECO:0000259" key="2">
    <source>
        <dbReference type="Pfam" id="PF03435"/>
    </source>
</evidence>
<dbReference type="InterPro" id="IPR036291">
    <property type="entry name" value="NAD(P)-bd_dom_sf"/>
</dbReference>
<reference evidence="3 4" key="1">
    <citation type="journal article" date="2023" name="Plants (Basel)">
        <title>Bridging the Gap: Combining Genomics and Transcriptomics Approaches to Understand Stylosanthes scabra, an Orphan Legume from the Brazilian Caatinga.</title>
        <authorList>
            <person name="Ferreira-Neto J.R.C."/>
            <person name="da Silva M.D."/>
            <person name="Binneck E."/>
            <person name="de Melo N.F."/>
            <person name="da Silva R.H."/>
            <person name="de Melo A.L.T.M."/>
            <person name="Pandolfi V."/>
            <person name="Bustamante F.O."/>
            <person name="Brasileiro-Vidal A.C."/>
            <person name="Benko-Iseppon A.M."/>
        </authorList>
    </citation>
    <scope>NUCLEOTIDE SEQUENCE [LARGE SCALE GENOMIC DNA]</scope>
    <source>
        <tissue evidence="3">Leaves</tissue>
    </source>
</reference>
<dbReference type="Proteomes" id="UP001341840">
    <property type="component" value="Unassembled WGS sequence"/>
</dbReference>
<dbReference type="SUPFAM" id="SSF51735">
    <property type="entry name" value="NAD(P)-binding Rossmann-fold domains"/>
    <property type="match status" value="1"/>
</dbReference>
<feature type="domain" description="Saccharopine dehydrogenase NADP binding" evidence="2">
    <location>
        <begin position="12"/>
        <end position="148"/>
    </location>
</feature>
<evidence type="ECO:0000313" key="3">
    <source>
        <dbReference type="EMBL" id="MED6124249.1"/>
    </source>
</evidence>
<dbReference type="EMBL" id="JASCZI010030674">
    <property type="protein sequence ID" value="MED6124249.1"/>
    <property type="molecule type" value="Genomic_DNA"/>
</dbReference>
<accession>A0ABU6RJY2</accession>
<dbReference type="InterPro" id="IPR051276">
    <property type="entry name" value="Saccharopine_DH-like_oxidrdct"/>
</dbReference>
<comment type="similarity">
    <text evidence="1">Belongs to the saccharopine dehydrogenase family.</text>
</comment>
<evidence type="ECO:0000313" key="4">
    <source>
        <dbReference type="Proteomes" id="UP001341840"/>
    </source>
</evidence>
<proteinExistence type="inferred from homology"/>
<dbReference type="PANTHER" id="PTHR12286:SF5">
    <property type="entry name" value="SACCHAROPINE DEHYDROGENASE-LIKE OXIDOREDUCTASE"/>
    <property type="match status" value="1"/>
</dbReference>
<organism evidence="3 4">
    <name type="scientific">Stylosanthes scabra</name>
    <dbReference type="NCBI Taxonomy" id="79078"/>
    <lineage>
        <taxon>Eukaryota</taxon>
        <taxon>Viridiplantae</taxon>
        <taxon>Streptophyta</taxon>
        <taxon>Embryophyta</taxon>
        <taxon>Tracheophyta</taxon>
        <taxon>Spermatophyta</taxon>
        <taxon>Magnoliopsida</taxon>
        <taxon>eudicotyledons</taxon>
        <taxon>Gunneridae</taxon>
        <taxon>Pentapetalae</taxon>
        <taxon>rosids</taxon>
        <taxon>fabids</taxon>
        <taxon>Fabales</taxon>
        <taxon>Fabaceae</taxon>
        <taxon>Papilionoideae</taxon>
        <taxon>50 kb inversion clade</taxon>
        <taxon>dalbergioids sensu lato</taxon>
        <taxon>Dalbergieae</taxon>
        <taxon>Pterocarpus clade</taxon>
        <taxon>Stylosanthes</taxon>
    </lineage>
</organism>
<dbReference type="InterPro" id="IPR005097">
    <property type="entry name" value="Sacchrp_dh_NADP-bd"/>
</dbReference>
<dbReference type="Gene3D" id="3.40.50.720">
    <property type="entry name" value="NAD(P)-binding Rossmann-like Domain"/>
    <property type="match status" value="1"/>
</dbReference>
<comment type="caution">
    <text evidence="3">The sequence shown here is derived from an EMBL/GenBank/DDBJ whole genome shotgun (WGS) entry which is preliminary data.</text>
</comment>
<dbReference type="Pfam" id="PF03435">
    <property type="entry name" value="Sacchrp_dh_NADP"/>
    <property type="match status" value="1"/>
</dbReference>
<dbReference type="PANTHER" id="PTHR12286">
    <property type="entry name" value="SACCHAROPINE DEHYDROGENASE-LIKE OXIDOREDUCTASE"/>
    <property type="match status" value="1"/>
</dbReference>